<keyword evidence="1" id="KW-0808">Transferase</keyword>
<dbReference type="Proteomes" id="UP000239731">
    <property type="component" value="Unassembled WGS sequence"/>
</dbReference>
<feature type="non-terminal residue" evidence="1">
    <location>
        <position position="22"/>
    </location>
</feature>
<gene>
    <name evidence="1" type="ORF">C7A10_32385</name>
</gene>
<keyword evidence="1" id="KW-0328">Glycosyltransferase</keyword>
<name>A0A2T0HIA9_PSEFL</name>
<evidence type="ECO:0000313" key="1">
    <source>
        <dbReference type="EMBL" id="PRW82806.1"/>
    </source>
</evidence>
<dbReference type="GO" id="GO:0016757">
    <property type="term" value="F:glycosyltransferase activity"/>
    <property type="evidence" value="ECO:0007669"/>
    <property type="project" value="UniProtKB-KW"/>
</dbReference>
<dbReference type="AlphaFoldDB" id="A0A2T0HIA9"/>
<reference evidence="1 2" key="1">
    <citation type="submission" date="2018-03" db="EMBL/GenBank/DDBJ databases">
        <title>Blue discolouration in mozzarella cheese caused by Pseudomonas fluorescens.</title>
        <authorList>
            <person name="Chiesa F."/>
            <person name="Dalmasso A."/>
            <person name="Lomonaco S."/>
        </authorList>
    </citation>
    <scope>NUCLEOTIDE SEQUENCE [LARGE SCALE GENOMIC DNA]</scope>
    <source>
        <strain evidence="1 2">11293</strain>
    </source>
</reference>
<evidence type="ECO:0000313" key="2">
    <source>
        <dbReference type="Proteomes" id="UP000239731"/>
    </source>
</evidence>
<proteinExistence type="predicted"/>
<sequence length="22" mass="2481">MRASDIPGDFDHVLYTEEQVAS</sequence>
<accession>A0A2T0HIA9</accession>
<comment type="caution">
    <text evidence="1">The sequence shown here is derived from an EMBL/GenBank/DDBJ whole genome shotgun (WGS) entry which is preliminary data.</text>
</comment>
<organism evidence="1 2">
    <name type="scientific">Pseudomonas fluorescens</name>
    <dbReference type="NCBI Taxonomy" id="294"/>
    <lineage>
        <taxon>Bacteria</taxon>
        <taxon>Pseudomonadati</taxon>
        <taxon>Pseudomonadota</taxon>
        <taxon>Gammaproteobacteria</taxon>
        <taxon>Pseudomonadales</taxon>
        <taxon>Pseudomonadaceae</taxon>
        <taxon>Pseudomonas</taxon>
    </lineage>
</organism>
<dbReference type="EMBL" id="PVUH01000176">
    <property type="protein sequence ID" value="PRW82806.1"/>
    <property type="molecule type" value="Genomic_DNA"/>
</dbReference>
<protein>
    <submittedName>
        <fullName evidence="1">Hypoxanthine phosphoribosyltransferase</fullName>
    </submittedName>
</protein>